<proteinExistence type="predicted"/>
<dbReference type="InterPro" id="IPR029063">
    <property type="entry name" value="SAM-dependent_MTases_sf"/>
</dbReference>
<dbReference type="Gene3D" id="3.40.50.150">
    <property type="entry name" value="Vaccinia Virus protein VP39"/>
    <property type="match status" value="1"/>
</dbReference>
<dbReference type="EMBL" id="KF901173">
    <property type="protein sequence ID" value="AIF20704.1"/>
    <property type="molecule type" value="Genomic_DNA"/>
</dbReference>
<dbReference type="SUPFAM" id="SSF53335">
    <property type="entry name" value="S-adenosyl-L-methionine-dependent methyltransferases"/>
    <property type="match status" value="1"/>
</dbReference>
<evidence type="ECO:0008006" key="2">
    <source>
        <dbReference type="Google" id="ProtNLM"/>
    </source>
</evidence>
<accession>A0A075HYH4</accession>
<dbReference type="AlphaFoldDB" id="A0A075HYH4"/>
<sequence>MDNYNPHKTARFRPTDRMTVPARWLLEKVIEPWVMWPKSVLDFGAGKSHDASIWMQKTGAFTQGYDEHPHPGFEHRVERPTQSFDLVTMIFVLNIKDSEQERMDAILDAATFVAPGGLLWVATRSRKHIDSQGEDKGWGRTVHGSWISDPRKGTVQFGMDNDHIIELVNKCGLSDFAPLDLPGRPSSDIGCALFRKA</sequence>
<protein>
    <recommendedName>
        <fullName evidence="2">Methyltransferase type 11 domain-containing protein</fullName>
    </recommendedName>
</protein>
<evidence type="ECO:0000313" key="1">
    <source>
        <dbReference type="EMBL" id="AIF20704.1"/>
    </source>
</evidence>
<organism evidence="1">
    <name type="scientific">uncultured marine group II/III euryarchaeote KM3_92_B07</name>
    <dbReference type="NCBI Taxonomy" id="1456543"/>
    <lineage>
        <taxon>Archaea</taxon>
        <taxon>Methanobacteriati</taxon>
        <taxon>Methanobacteriota</taxon>
        <taxon>environmental samples</taxon>
    </lineage>
</organism>
<name>A0A075HYH4_9EURY</name>
<dbReference type="Pfam" id="PF13489">
    <property type="entry name" value="Methyltransf_23"/>
    <property type="match status" value="1"/>
</dbReference>
<reference evidence="1" key="1">
    <citation type="journal article" date="2014" name="Genome Biol. Evol.">
        <title>Pangenome evidence for extensive interdomain horizontal transfer affecting lineage core and shell genes in uncultured planktonic thaumarchaeota and euryarchaeota.</title>
        <authorList>
            <person name="Deschamps P."/>
            <person name="Zivanovic Y."/>
            <person name="Moreira D."/>
            <person name="Rodriguez-Valera F."/>
            <person name="Lopez-Garcia P."/>
        </authorList>
    </citation>
    <scope>NUCLEOTIDE SEQUENCE</scope>
</reference>